<keyword evidence="2" id="KW-0813">Transport</keyword>
<dbReference type="Proteomes" id="UP000003656">
    <property type="component" value="Unassembled WGS sequence"/>
</dbReference>
<name>D1NVI2_9BIFI</name>
<dbReference type="EMBL" id="JGYW01000002">
    <property type="protein sequence ID" value="KFI59760.1"/>
    <property type="molecule type" value="Genomic_DNA"/>
</dbReference>
<evidence type="ECO:0000256" key="5">
    <source>
        <dbReference type="SAM" id="SignalP"/>
    </source>
</evidence>
<dbReference type="RefSeq" id="WP_006295322.1">
    <property type="nucleotide sequence ID" value="NZ_ABXB03000003.1"/>
</dbReference>
<evidence type="ECO:0000256" key="3">
    <source>
        <dbReference type="ARBA" id="ARBA00022723"/>
    </source>
</evidence>
<organism evidence="6 8">
    <name type="scientific">Bifidobacterium gallicum DSM 20093 = LMG 11596</name>
    <dbReference type="NCBI Taxonomy" id="561180"/>
    <lineage>
        <taxon>Bacteria</taxon>
        <taxon>Bacillati</taxon>
        <taxon>Actinomycetota</taxon>
        <taxon>Actinomycetes</taxon>
        <taxon>Bifidobacteriales</taxon>
        <taxon>Bifidobacteriaceae</taxon>
        <taxon>Bifidobacterium</taxon>
    </lineage>
</organism>
<dbReference type="PANTHER" id="PTHR42953">
    <property type="entry name" value="HIGH-AFFINITY ZINC UPTAKE SYSTEM PROTEIN ZNUA-RELATED"/>
    <property type="match status" value="1"/>
</dbReference>
<evidence type="ECO:0000313" key="6">
    <source>
        <dbReference type="EMBL" id="EFA22833.1"/>
    </source>
</evidence>
<dbReference type="InterPro" id="IPR006127">
    <property type="entry name" value="ZnuA-like"/>
</dbReference>
<dbReference type="GO" id="GO:0030001">
    <property type="term" value="P:metal ion transport"/>
    <property type="evidence" value="ECO:0007669"/>
    <property type="project" value="InterPro"/>
</dbReference>
<evidence type="ECO:0000313" key="9">
    <source>
        <dbReference type="Proteomes" id="UP000029074"/>
    </source>
</evidence>
<dbReference type="eggNOG" id="COG0803">
    <property type="taxonomic scope" value="Bacteria"/>
</dbReference>
<dbReference type="Gene3D" id="3.40.50.1980">
    <property type="entry name" value="Nitrogenase molybdenum iron protein domain"/>
    <property type="match status" value="2"/>
</dbReference>
<keyword evidence="9" id="KW-1185">Reference proteome</keyword>
<keyword evidence="4 5" id="KW-0732">Signal</keyword>
<dbReference type="PANTHER" id="PTHR42953:SF1">
    <property type="entry name" value="METAL-BINDING PROTEIN HI_0362-RELATED"/>
    <property type="match status" value="1"/>
</dbReference>
<comment type="caution">
    <text evidence="6">The sequence shown here is derived from an EMBL/GenBank/DDBJ whole genome shotgun (WGS) entry which is preliminary data.</text>
</comment>
<feature type="chain" id="PRO_5044729455" evidence="5">
    <location>
        <begin position="22"/>
        <end position="303"/>
    </location>
</feature>
<dbReference type="EMBL" id="ABXB03000003">
    <property type="protein sequence ID" value="EFA22833.1"/>
    <property type="molecule type" value="Genomic_DNA"/>
</dbReference>
<dbReference type="GO" id="GO:0046872">
    <property type="term" value="F:metal ion binding"/>
    <property type="evidence" value="ECO:0007669"/>
    <property type="project" value="UniProtKB-KW"/>
</dbReference>
<accession>D1NVI2</accession>
<comment type="subcellular location">
    <subcellularLocation>
        <location evidence="1">Cell envelope</location>
    </subcellularLocation>
</comment>
<evidence type="ECO:0000256" key="2">
    <source>
        <dbReference type="ARBA" id="ARBA00022448"/>
    </source>
</evidence>
<dbReference type="GO" id="GO:0030313">
    <property type="term" value="C:cell envelope"/>
    <property type="evidence" value="ECO:0007669"/>
    <property type="project" value="UniProtKB-SubCell"/>
</dbReference>
<dbReference type="Pfam" id="PF01297">
    <property type="entry name" value="ZnuA"/>
    <property type="match status" value="1"/>
</dbReference>
<evidence type="ECO:0000313" key="8">
    <source>
        <dbReference type="Proteomes" id="UP000003656"/>
    </source>
</evidence>
<dbReference type="InterPro" id="IPR050492">
    <property type="entry name" value="Bact_metal-bind_prot9"/>
</dbReference>
<protein>
    <submittedName>
        <fullName evidence="7">ABC transporter substrate-binding protein</fullName>
    </submittedName>
    <submittedName>
        <fullName evidence="6">ABC transporter, substrate-binding protein</fullName>
    </submittedName>
</protein>
<dbReference type="PROSITE" id="PS51257">
    <property type="entry name" value="PROKAR_LIPOPROTEIN"/>
    <property type="match status" value="1"/>
</dbReference>
<reference evidence="6 8" key="1">
    <citation type="submission" date="2009-11" db="EMBL/GenBank/DDBJ databases">
        <authorList>
            <person name="Weinstock G."/>
            <person name="Sodergren E."/>
            <person name="Clifton S."/>
            <person name="Fulton L."/>
            <person name="Fulton B."/>
            <person name="Courtney L."/>
            <person name="Fronick C."/>
            <person name="Harrison M."/>
            <person name="Strong C."/>
            <person name="Farmer C."/>
            <person name="Delahaunty K."/>
            <person name="Markovic C."/>
            <person name="Hall O."/>
            <person name="Minx P."/>
            <person name="Tomlinson C."/>
            <person name="Mitreva M."/>
            <person name="Nelson J."/>
            <person name="Hou S."/>
            <person name="Wollam A."/>
            <person name="Pepin K.H."/>
            <person name="Johnson M."/>
            <person name="Bhonagiri V."/>
            <person name="Nash W.E."/>
            <person name="Warren W."/>
            <person name="Chinwalla A."/>
            <person name="Mardis E.R."/>
            <person name="Wilson R.K."/>
        </authorList>
    </citation>
    <scope>NUCLEOTIDE SEQUENCE [LARGE SCALE GENOMIC DNA]</scope>
    <source>
        <strain evidence="6 8">DSM 20093</strain>
    </source>
</reference>
<evidence type="ECO:0000256" key="4">
    <source>
        <dbReference type="ARBA" id="ARBA00022729"/>
    </source>
</evidence>
<evidence type="ECO:0000313" key="7">
    <source>
        <dbReference type="EMBL" id="KFI59760.1"/>
    </source>
</evidence>
<feature type="signal peptide" evidence="5">
    <location>
        <begin position="1"/>
        <end position="21"/>
    </location>
</feature>
<keyword evidence="3" id="KW-0479">Metal-binding</keyword>
<dbReference type="AlphaFoldDB" id="D1NVI2"/>
<dbReference type="SUPFAM" id="SSF53807">
    <property type="entry name" value="Helical backbone' metal receptor"/>
    <property type="match status" value="1"/>
</dbReference>
<dbReference type="STRING" id="561180.BIFGAL_03871"/>
<proteinExistence type="predicted"/>
<gene>
    <name evidence="7" type="ORF">BGLCM_0431</name>
    <name evidence="6" type="ORF">BIFGAL_03871</name>
</gene>
<dbReference type="Proteomes" id="UP000029074">
    <property type="component" value="Unassembled WGS sequence"/>
</dbReference>
<sequence length="303" mass="32574">MKHTMRAITAAIAAITLLAGASACGSGSQSSNHASSKNDVINVVAVSNQWGALAKDLGGDHVNVTTILNNTSTDAHDYEPTTNDIVKIENAQIAIVNGAGYDEWAVKAAKNCKGDVINAAEEGGKKTGDNPHVWFSAQVRQKTADALTAEYEKLDPANKADFEKLHEDWQNEENELTLAVAEVAKDDHNNTYAAVESVGDYLAEQMGLTDKTPQGYKQAAANESEPTASDLNEFETMLKNGDVDMLITNSQEPSAMSDRLIAAADSGNVPVVDLTEQMPSQYKNMETWLKDVVKQMQQAQSGK</sequence>
<evidence type="ECO:0000256" key="1">
    <source>
        <dbReference type="ARBA" id="ARBA00004196"/>
    </source>
</evidence>
<dbReference type="OrthoDB" id="5296019at2"/>
<reference evidence="7 9" key="2">
    <citation type="submission" date="2014-03" db="EMBL/GenBank/DDBJ databases">
        <title>Genomics of Bifidobacteria.</title>
        <authorList>
            <person name="Ventura M."/>
            <person name="Milani C."/>
            <person name="Lugli G.A."/>
        </authorList>
    </citation>
    <scope>NUCLEOTIDE SEQUENCE [LARGE SCALE GENOMIC DNA]</scope>
    <source>
        <strain evidence="7 9">LMG 11596</strain>
    </source>
</reference>